<dbReference type="InterPro" id="IPR051621">
    <property type="entry name" value="T2SS_protein_J"/>
</dbReference>
<evidence type="ECO:0000313" key="9">
    <source>
        <dbReference type="Proteomes" id="UP000228987"/>
    </source>
</evidence>
<keyword evidence="5" id="KW-0812">Transmembrane</keyword>
<dbReference type="NCBIfam" id="TIGR02532">
    <property type="entry name" value="IV_pilin_GFxxxE"/>
    <property type="match status" value="1"/>
</dbReference>
<evidence type="ECO:0000256" key="2">
    <source>
        <dbReference type="ARBA" id="ARBA00022475"/>
    </source>
</evidence>
<evidence type="ECO:0008006" key="10">
    <source>
        <dbReference type="Google" id="ProtNLM"/>
    </source>
</evidence>
<dbReference type="Proteomes" id="UP000228987">
    <property type="component" value="Unassembled WGS sequence"/>
</dbReference>
<dbReference type="InterPro" id="IPR012902">
    <property type="entry name" value="N_methyl_site"/>
</dbReference>
<organism evidence="8 9">
    <name type="scientific">SAR86 cluster bacterium</name>
    <dbReference type="NCBI Taxonomy" id="2030880"/>
    <lineage>
        <taxon>Bacteria</taxon>
        <taxon>Pseudomonadati</taxon>
        <taxon>Pseudomonadota</taxon>
        <taxon>Gammaproteobacteria</taxon>
        <taxon>SAR86 cluster</taxon>
    </lineage>
</organism>
<evidence type="ECO:0000256" key="1">
    <source>
        <dbReference type="ARBA" id="ARBA00004377"/>
    </source>
</evidence>
<keyword evidence="2" id="KW-1003">Cell membrane</keyword>
<name>A0A2A5C8E7_9GAMM</name>
<dbReference type="PANTHER" id="PTHR39583">
    <property type="entry name" value="TYPE II SECRETION SYSTEM PROTEIN J-RELATED"/>
    <property type="match status" value="1"/>
</dbReference>
<comment type="caution">
    <text evidence="8">The sequence shown here is derived from an EMBL/GenBank/DDBJ whole genome shotgun (WGS) entry which is preliminary data.</text>
</comment>
<protein>
    <recommendedName>
        <fullName evidence="10">Type II secretion system protein J</fullName>
    </recommendedName>
</protein>
<keyword evidence="4" id="KW-0997">Cell inner membrane</keyword>
<accession>A0A2A5C8E7</accession>
<sequence>MTISLKSKALSGMTLVEVLIALSLLSLLLSMLYGALYNMTQVSQAAAERNSRSEEIDSALRFIFNQLSQIVPLSERTEDGLFIFFEGRSDRLTYTGTLPAHRGGGGLHFMQLGLEENLQSISLWDKQARPGQAMNESAIQTTWRRNDLLEHVEALSFEYFGVDQTSNNPRWHNIWEGTSSLPRLIKVHIRMHEGGALPPFTVELHRLNVASQPQWVW</sequence>
<keyword evidence="7" id="KW-0472">Membrane</keyword>
<proteinExistence type="predicted"/>
<gene>
    <name evidence="8" type="ORF">COA71_12710</name>
</gene>
<evidence type="ECO:0000256" key="3">
    <source>
        <dbReference type="ARBA" id="ARBA00022481"/>
    </source>
</evidence>
<dbReference type="GO" id="GO:0005886">
    <property type="term" value="C:plasma membrane"/>
    <property type="evidence" value="ECO:0007669"/>
    <property type="project" value="UniProtKB-SubCell"/>
</dbReference>
<dbReference type="Pfam" id="PF07963">
    <property type="entry name" value="N_methyl"/>
    <property type="match status" value="1"/>
</dbReference>
<dbReference type="PANTHER" id="PTHR39583:SF2">
    <property type="entry name" value="TYPE II SECRETION SYSTEM PROTEIN J"/>
    <property type="match status" value="1"/>
</dbReference>
<dbReference type="SUPFAM" id="SSF54523">
    <property type="entry name" value="Pili subunits"/>
    <property type="match status" value="1"/>
</dbReference>
<evidence type="ECO:0000256" key="4">
    <source>
        <dbReference type="ARBA" id="ARBA00022519"/>
    </source>
</evidence>
<keyword evidence="6" id="KW-1133">Transmembrane helix</keyword>
<keyword evidence="3" id="KW-0488">Methylation</keyword>
<evidence type="ECO:0000313" key="8">
    <source>
        <dbReference type="EMBL" id="PCJ40023.1"/>
    </source>
</evidence>
<evidence type="ECO:0000256" key="5">
    <source>
        <dbReference type="ARBA" id="ARBA00022692"/>
    </source>
</evidence>
<dbReference type="AlphaFoldDB" id="A0A2A5C8E7"/>
<reference evidence="9" key="1">
    <citation type="submission" date="2017-08" db="EMBL/GenBank/DDBJ databases">
        <title>A dynamic microbial community with high functional redundancy inhabits the cold, oxic subseafloor aquifer.</title>
        <authorList>
            <person name="Tully B.J."/>
            <person name="Wheat C.G."/>
            <person name="Glazer B.T."/>
            <person name="Huber J.A."/>
        </authorList>
    </citation>
    <scope>NUCLEOTIDE SEQUENCE [LARGE SCALE GENOMIC DNA]</scope>
</reference>
<evidence type="ECO:0000256" key="7">
    <source>
        <dbReference type="ARBA" id="ARBA00023136"/>
    </source>
</evidence>
<dbReference type="EMBL" id="NVWI01000011">
    <property type="protein sequence ID" value="PCJ40023.1"/>
    <property type="molecule type" value="Genomic_DNA"/>
</dbReference>
<dbReference type="PROSITE" id="PS00409">
    <property type="entry name" value="PROKAR_NTER_METHYL"/>
    <property type="match status" value="1"/>
</dbReference>
<comment type="subcellular location">
    <subcellularLocation>
        <location evidence="1">Cell inner membrane</location>
        <topology evidence="1">Single-pass membrane protein</topology>
    </subcellularLocation>
</comment>
<evidence type="ECO:0000256" key="6">
    <source>
        <dbReference type="ARBA" id="ARBA00022989"/>
    </source>
</evidence>
<dbReference type="InterPro" id="IPR045584">
    <property type="entry name" value="Pilin-like"/>
</dbReference>